<dbReference type="Pfam" id="PF05552">
    <property type="entry name" value="MS_channel_1st_1"/>
    <property type="match status" value="2"/>
</dbReference>
<dbReference type="EMBL" id="MHJA01000005">
    <property type="protein sequence ID" value="OGY61596.1"/>
    <property type="molecule type" value="Genomic_DNA"/>
</dbReference>
<dbReference type="Gene3D" id="1.10.287.1260">
    <property type="match status" value="1"/>
</dbReference>
<gene>
    <name evidence="2" type="ORF">A3I33_00780</name>
</gene>
<keyword evidence="1" id="KW-1133">Transmembrane helix</keyword>
<protein>
    <recommendedName>
        <fullName evidence="4">Small-conductance mechanosensitive ion channel</fullName>
    </recommendedName>
</protein>
<evidence type="ECO:0008006" key="4">
    <source>
        <dbReference type="Google" id="ProtNLM"/>
    </source>
</evidence>
<accession>A0A1G1ZBY6</accession>
<evidence type="ECO:0000313" key="2">
    <source>
        <dbReference type="EMBL" id="OGY61596.1"/>
    </source>
</evidence>
<keyword evidence="1" id="KW-0472">Membrane</keyword>
<feature type="transmembrane region" description="Helical" evidence="1">
    <location>
        <begin position="87"/>
        <end position="106"/>
    </location>
</feature>
<keyword evidence="1" id="KW-0812">Transmembrane</keyword>
<organism evidence="2 3">
    <name type="scientific">Candidatus Colwellbacteria bacterium RIFCSPLOWO2_02_FULL_45_11</name>
    <dbReference type="NCBI Taxonomy" id="1797692"/>
    <lineage>
        <taxon>Bacteria</taxon>
        <taxon>Candidatus Colwelliibacteriota</taxon>
    </lineage>
</organism>
<feature type="transmembrane region" description="Helical" evidence="1">
    <location>
        <begin position="118"/>
        <end position="144"/>
    </location>
</feature>
<feature type="transmembrane region" description="Helical" evidence="1">
    <location>
        <begin position="181"/>
        <end position="207"/>
    </location>
</feature>
<feature type="transmembrane region" description="Helical" evidence="1">
    <location>
        <begin position="20"/>
        <end position="49"/>
    </location>
</feature>
<dbReference type="Proteomes" id="UP000176544">
    <property type="component" value="Unassembled WGS sequence"/>
</dbReference>
<dbReference type="InterPro" id="IPR008910">
    <property type="entry name" value="MSC_TM_helix"/>
</dbReference>
<evidence type="ECO:0000313" key="3">
    <source>
        <dbReference type="Proteomes" id="UP000176544"/>
    </source>
</evidence>
<feature type="transmembrane region" description="Helical" evidence="1">
    <location>
        <begin position="156"/>
        <end position="175"/>
    </location>
</feature>
<proteinExistence type="predicted"/>
<evidence type="ECO:0000256" key="1">
    <source>
        <dbReference type="SAM" id="Phobius"/>
    </source>
</evidence>
<name>A0A1G1ZBY6_9BACT</name>
<reference evidence="2 3" key="1">
    <citation type="journal article" date="2016" name="Nat. Commun.">
        <title>Thousands of microbial genomes shed light on interconnected biogeochemical processes in an aquifer system.</title>
        <authorList>
            <person name="Anantharaman K."/>
            <person name="Brown C.T."/>
            <person name="Hug L.A."/>
            <person name="Sharon I."/>
            <person name="Castelle C.J."/>
            <person name="Probst A.J."/>
            <person name="Thomas B.C."/>
            <person name="Singh A."/>
            <person name="Wilkins M.J."/>
            <person name="Karaoz U."/>
            <person name="Brodie E.L."/>
            <person name="Williams K.H."/>
            <person name="Hubbard S.S."/>
            <person name="Banfield J.F."/>
        </authorList>
    </citation>
    <scope>NUCLEOTIDE SEQUENCE [LARGE SCALE GENOMIC DNA]</scope>
</reference>
<comment type="caution">
    <text evidence="2">The sequence shown here is derived from an EMBL/GenBank/DDBJ whole genome shotgun (WGS) entry which is preliminary data.</text>
</comment>
<sequence>MFLRTWTEVLASSLQGLWAAFVGFIPALVGAIVVFIVGLIVAAGLGALIERLIGLLKLDSLVGKAGVEKYFKRAGVPLNIARFFGRLTYWFIVVAFILAAADLLRFDALSEFLRSVLLYIPQVVVAALIMLAAVVVGNVLRNLVKASVLGAKMHAANFLGTLTWWAVVIFGLLASLTQLGIAVSIINTLVTGFVVMIALAGGIAFGLGGKDYASHLIGKLRSQVGDK</sequence>
<dbReference type="AlphaFoldDB" id="A0A1G1ZBY6"/>